<evidence type="ECO:0000256" key="1">
    <source>
        <dbReference type="SAM" id="SignalP"/>
    </source>
</evidence>
<gene>
    <name evidence="2" type="ORF">FSB_LOCUS25439</name>
</gene>
<reference evidence="2" key="1">
    <citation type="submission" date="2018-02" db="EMBL/GenBank/DDBJ databases">
        <authorList>
            <person name="Cohen D.B."/>
            <person name="Kent A.D."/>
        </authorList>
    </citation>
    <scope>NUCLEOTIDE SEQUENCE</scope>
</reference>
<feature type="signal peptide" evidence="1">
    <location>
        <begin position="1"/>
        <end position="20"/>
    </location>
</feature>
<protein>
    <submittedName>
        <fullName evidence="2">Uncharacterized protein</fullName>
    </submittedName>
</protein>
<organism evidence="2">
    <name type="scientific">Fagus sylvatica</name>
    <name type="common">Beechnut</name>
    <dbReference type="NCBI Taxonomy" id="28930"/>
    <lineage>
        <taxon>Eukaryota</taxon>
        <taxon>Viridiplantae</taxon>
        <taxon>Streptophyta</taxon>
        <taxon>Embryophyta</taxon>
        <taxon>Tracheophyta</taxon>
        <taxon>Spermatophyta</taxon>
        <taxon>Magnoliopsida</taxon>
        <taxon>eudicotyledons</taxon>
        <taxon>Gunneridae</taxon>
        <taxon>Pentapetalae</taxon>
        <taxon>rosids</taxon>
        <taxon>fabids</taxon>
        <taxon>Fagales</taxon>
        <taxon>Fagaceae</taxon>
        <taxon>Fagus</taxon>
    </lineage>
</organism>
<name>A0A2N9G4G4_FAGSY</name>
<sequence length="46" mass="5355">MGGWWLVLAFLMDRWTDGGAVVARSPCYVSWMMDLWHFEPLVNRGP</sequence>
<accession>A0A2N9G4G4</accession>
<evidence type="ECO:0000313" key="2">
    <source>
        <dbReference type="EMBL" id="SPC97557.1"/>
    </source>
</evidence>
<dbReference type="EMBL" id="OIVN01001779">
    <property type="protein sequence ID" value="SPC97557.1"/>
    <property type="molecule type" value="Genomic_DNA"/>
</dbReference>
<proteinExistence type="predicted"/>
<keyword evidence="1" id="KW-0732">Signal</keyword>
<feature type="chain" id="PRO_5014932165" evidence="1">
    <location>
        <begin position="21"/>
        <end position="46"/>
    </location>
</feature>
<dbReference type="AlphaFoldDB" id="A0A2N9G4G4"/>